<dbReference type="SUPFAM" id="SSF53756">
    <property type="entry name" value="UDP-Glycosyltransferase/glycogen phosphorylase"/>
    <property type="match status" value="1"/>
</dbReference>
<dbReference type="GO" id="GO:0016757">
    <property type="term" value="F:glycosyltransferase activity"/>
    <property type="evidence" value="ECO:0007669"/>
    <property type="project" value="InterPro"/>
</dbReference>
<dbReference type="CDD" id="cd03801">
    <property type="entry name" value="GT4_PimA-like"/>
    <property type="match status" value="1"/>
</dbReference>
<name>A0A098EGE9_9BACL</name>
<keyword evidence="3" id="KW-1185">Reference proteome</keyword>
<dbReference type="EMBL" id="CCXS01000001">
    <property type="protein sequence ID" value="CEG21379.1"/>
    <property type="molecule type" value="Genomic_DNA"/>
</dbReference>
<protein>
    <submittedName>
        <fullName evidence="2">Alpha-monoglucosyldiacylglycerol synthase</fullName>
    </submittedName>
</protein>
<dbReference type="InterPro" id="IPR052622">
    <property type="entry name" value="Glycosyltransferase_G1"/>
</dbReference>
<proteinExistence type="predicted"/>
<evidence type="ECO:0000313" key="2">
    <source>
        <dbReference type="EMBL" id="CEG21379.1"/>
    </source>
</evidence>
<dbReference type="STRING" id="1499687.BN1080_00288"/>
<dbReference type="PANTHER" id="PTHR46660">
    <property type="match status" value="1"/>
</dbReference>
<dbReference type="OrthoDB" id="9806653at2"/>
<dbReference type="RefSeq" id="WP_052649835.1">
    <property type="nucleotide sequence ID" value="NZ_CCXS01000001.1"/>
</dbReference>
<evidence type="ECO:0000313" key="3">
    <source>
        <dbReference type="Proteomes" id="UP000043699"/>
    </source>
</evidence>
<dbReference type="InterPro" id="IPR001296">
    <property type="entry name" value="Glyco_trans_1"/>
</dbReference>
<reference evidence="2 3" key="1">
    <citation type="submission" date="2014-09" db="EMBL/GenBank/DDBJ databases">
        <authorList>
            <person name="Urmite Genomes Urmite Genomes"/>
        </authorList>
    </citation>
    <scope>NUCLEOTIDE SEQUENCE [LARGE SCALE GENOMIC DNA]</scope>
    <source>
        <strain evidence="2 3">ES2</strain>
    </source>
</reference>
<feature type="domain" description="Glycosyl transferase family 1" evidence="1">
    <location>
        <begin position="148"/>
        <end position="308"/>
    </location>
</feature>
<accession>A0A098EGE9</accession>
<organism evidence="2 3">
    <name type="scientific">Planococcus massiliensis</name>
    <dbReference type="NCBI Taxonomy" id="1499687"/>
    <lineage>
        <taxon>Bacteria</taxon>
        <taxon>Bacillati</taxon>
        <taxon>Bacillota</taxon>
        <taxon>Bacilli</taxon>
        <taxon>Bacillales</taxon>
        <taxon>Caryophanaceae</taxon>
        <taxon>Planococcus</taxon>
    </lineage>
</organism>
<sequence length="331" mass="36423">MKIILAAPNFPQPRGNTVTVQRISDNLQKLGVETTILSTTGDAAAKPLPEADLVHGFHAYQFYQFMKKLAVPPEKYVVTLTGTDLNLDLFDKDKRKDVLSSLRGASAVHVFDEQAKGILVEELPEIAGKISVIAQGNSVFSEMDAPALKEPDTFLFILPAGIRKVKNVPEAIEMLAGLHKVKPELRLWIVGPVLEESEGEMVLRLVQKYRDWVSYLGQLPHSSMGSLYGQADVLLNTSLAEGQPAAILEAMGYGCAVLVSDVQGNNGIVSHMETGLLYKSPSEFMDYAELLMENSGLRRKVGMNAKKRIAEKHSGQNEAEKFLEIYNNLLN</sequence>
<dbReference type="PANTHER" id="PTHR46660:SF2">
    <property type="entry name" value="GLYCOSYLTRANSFERASE 1 DOMAIN-CONTAINING PROTEIN 1"/>
    <property type="match status" value="1"/>
</dbReference>
<evidence type="ECO:0000259" key="1">
    <source>
        <dbReference type="Pfam" id="PF00534"/>
    </source>
</evidence>
<dbReference type="Proteomes" id="UP000043699">
    <property type="component" value="Unassembled WGS sequence"/>
</dbReference>
<dbReference type="Pfam" id="PF00534">
    <property type="entry name" value="Glycos_transf_1"/>
    <property type="match status" value="1"/>
</dbReference>
<dbReference type="Gene3D" id="3.40.50.2000">
    <property type="entry name" value="Glycogen Phosphorylase B"/>
    <property type="match status" value="2"/>
</dbReference>
<dbReference type="AlphaFoldDB" id="A0A098EGE9"/>
<gene>
    <name evidence="2" type="primary">mgs_1</name>
    <name evidence="2" type="ORF">BN1080_00288</name>
</gene>